<comment type="subcellular location">
    <subcellularLocation>
        <location evidence="2">Cell membrane</location>
        <topology evidence="2">Single-pass membrane protein</topology>
    </subcellularLocation>
</comment>
<keyword evidence="9" id="KW-0001">2Fe-2S</keyword>
<evidence type="ECO:0000256" key="10">
    <source>
        <dbReference type="ARBA" id="ARBA00022723"/>
    </source>
</evidence>
<evidence type="ECO:0000256" key="1">
    <source>
        <dbReference type="ARBA" id="ARBA00002444"/>
    </source>
</evidence>
<evidence type="ECO:0000256" key="3">
    <source>
        <dbReference type="ARBA" id="ARBA00011649"/>
    </source>
</evidence>
<gene>
    <name evidence="22" type="primary">petA</name>
    <name evidence="22" type="ORF">ACFQND_23350</name>
</gene>
<evidence type="ECO:0000313" key="23">
    <source>
        <dbReference type="Proteomes" id="UP001596270"/>
    </source>
</evidence>
<comment type="caution">
    <text evidence="22">The sequence shown here is derived from an EMBL/GenBank/DDBJ whole genome shotgun (WGS) entry which is preliminary data.</text>
</comment>
<evidence type="ECO:0000256" key="16">
    <source>
        <dbReference type="ARBA" id="ARBA00023136"/>
    </source>
</evidence>
<dbReference type="NCBIfam" id="TIGR01416">
    <property type="entry name" value="Rieske_proteo"/>
    <property type="match status" value="1"/>
</dbReference>
<evidence type="ECO:0000256" key="15">
    <source>
        <dbReference type="ARBA" id="ARBA00023014"/>
    </source>
</evidence>
<dbReference type="Pfam" id="PF00355">
    <property type="entry name" value="Rieske"/>
    <property type="match status" value="1"/>
</dbReference>
<evidence type="ECO:0000256" key="11">
    <source>
        <dbReference type="ARBA" id="ARBA00022967"/>
    </source>
</evidence>
<dbReference type="RefSeq" id="WP_371439932.1">
    <property type="nucleotide sequence ID" value="NZ_JBHSRS010000084.1"/>
</dbReference>
<evidence type="ECO:0000256" key="2">
    <source>
        <dbReference type="ARBA" id="ARBA00004162"/>
    </source>
</evidence>
<comment type="miscellaneous">
    <text evidence="19">The Rieske protein is a high potential 2Fe-2S protein.</text>
</comment>
<dbReference type="InterPro" id="IPR006317">
    <property type="entry name" value="Ubiquinol_cyt_c_Rdtase_Fe-S-su"/>
</dbReference>
<evidence type="ECO:0000256" key="17">
    <source>
        <dbReference type="ARBA" id="ARBA00023157"/>
    </source>
</evidence>
<name>A0ABW1U4K3_9BURK</name>
<dbReference type="EMBL" id="JBHSRS010000084">
    <property type="protein sequence ID" value="MFC6284174.1"/>
    <property type="molecule type" value="Genomic_DNA"/>
</dbReference>
<keyword evidence="6 19" id="KW-0813">Transport</keyword>
<keyword evidence="16 19" id="KW-0472">Membrane</keyword>
<comment type="catalytic activity">
    <reaction evidence="18 19">
        <text>a quinol + 2 Fe(III)-[cytochrome c](out) = a quinone + 2 Fe(II)-[cytochrome c](out) + 2 H(+)(out)</text>
        <dbReference type="Rhea" id="RHEA:11484"/>
        <dbReference type="Rhea" id="RHEA-COMP:10350"/>
        <dbReference type="Rhea" id="RHEA-COMP:14399"/>
        <dbReference type="ChEBI" id="CHEBI:15378"/>
        <dbReference type="ChEBI" id="CHEBI:24646"/>
        <dbReference type="ChEBI" id="CHEBI:29033"/>
        <dbReference type="ChEBI" id="CHEBI:29034"/>
        <dbReference type="ChEBI" id="CHEBI:132124"/>
        <dbReference type="EC" id="7.1.1.8"/>
    </reaction>
</comment>
<dbReference type="PROSITE" id="PS51296">
    <property type="entry name" value="RIESKE"/>
    <property type="match status" value="1"/>
</dbReference>
<evidence type="ECO:0000256" key="13">
    <source>
        <dbReference type="ARBA" id="ARBA00022989"/>
    </source>
</evidence>
<evidence type="ECO:0000256" key="8">
    <source>
        <dbReference type="ARBA" id="ARBA00022692"/>
    </source>
</evidence>
<evidence type="ECO:0000256" key="7">
    <source>
        <dbReference type="ARBA" id="ARBA00022475"/>
    </source>
</evidence>
<keyword evidence="17" id="KW-1015">Disulfide bond</keyword>
<dbReference type="InterPro" id="IPR017941">
    <property type="entry name" value="Rieske_2Fe-2S"/>
</dbReference>
<feature type="transmembrane region" description="Helical" evidence="19">
    <location>
        <begin position="24"/>
        <end position="45"/>
    </location>
</feature>
<evidence type="ECO:0000256" key="14">
    <source>
        <dbReference type="ARBA" id="ARBA00023004"/>
    </source>
</evidence>
<keyword evidence="23" id="KW-1185">Reference proteome</keyword>
<dbReference type="InterPro" id="IPR019470">
    <property type="entry name" value="Ubiq_cytC_Rdtase_Fe-S_su_TAT"/>
</dbReference>
<keyword evidence="10" id="KW-0479">Metal-binding</keyword>
<comment type="function">
    <text evidence="1">Component of the ubiquinol-cytochrome c reductase complex (complex III or cytochrome b-c1 complex), which is a respiratory chain that generates an electrochemical potential coupled to ATP synthesis.</text>
</comment>
<organism evidence="22 23">
    <name type="scientific">Polaromonas aquatica</name>
    <dbReference type="NCBI Taxonomy" id="332657"/>
    <lineage>
        <taxon>Bacteria</taxon>
        <taxon>Pseudomonadati</taxon>
        <taxon>Pseudomonadota</taxon>
        <taxon>Betaproteobacteria</taxon>
        <taxon>Burkholderiales</taxon>
        <taxon>Comamonadaceae</taxon>
        <taxon>Polaromonas</taxon>
    </lineage>
</organism>
<evidence type="ECO:0000256" key="4">
    <source>
        <dbReference type="ARBA" id="ARBA00012951"/>
    </source>
</evidence>
<evidence type="ECO:0000256" key="20">
    <source>
        <dbReference type="RuleBase" id="RU004497"/>
    </source>
</evidence>
<dbReference type="CDD" id="cd03470">
    <property type="entry name" value="Rieske_cytochrome_bc1"/>
    <property type="match status" value="1"/>
</dbReference>
<evidence type="ECO:0000256" key="18">
    <source>
        <dbReference type="ARBA" id="ARBA00029351"/>
    </source>
</evidence>
<evidence type="ECO:0000256" key="5">
    <source>
        <dbReference type="ARBA" id="ARBA00019816"/>
    </source>
</evidence>
<evidence type="ECO:0000256" key="12">
    <source>
        <dbReference type="ARBA" id="ARBA00022982"/>
    </source>
</evidence>
<evidence type="ECO:0000259" key="21">
    <source>
        <dbReference type="PROSITE" id="PS51296"/>
    </source>
</evidence>
<dbReference type="InterPro" id="IPR014349">
    <property type="entry name" value="Rieske_Fe-S_prot"/>
</dbReference>
<evidence type="ECO:0000256" key="19">
    <source>
        <dbReference type="RuleBase" id="RU004494"/>
    </source>
</evidence>
<reference evidence="23" key="1">
    <citation type="journal article" date="2019" name="Int. J. Syst. Evol. Microbiol.">
        <title>The Global Catalogue of Microorganisms (GCM) 10K type strain sequencing project: providing services to taxonomists for standard genome sequencing and annotation.</title>
        <authorList>
            <consortium name="The Broad Institute Genomics Platform"/>
            <consortium name="The Broad Institute Genome Sequencing Center for Infectious Disease"/>
            <person name="Wu L."/>
            <person name="Ma J."/>
        </authorList>
    </citation>
    <scope>NUCLEOTIDE SEQUENCE [LARGE SCALE GENOMIC DNA]</scope>
    <source>
        <strain evidence="23">CCUG 39402</strain>
    </source>
</reference>
<dbReference type="PANTHER" id="PTHR10134">
    <property type="entry name" value="CYTOCHROME B-C1 COMPLEX SUBUNIT RIESKE, MITOCHONDRIAL"/>
    <property type="match status" value="1"/>
</dbReference>
<keyword evidence="15" id="KW-0411">Iron-sulfur</keyword>
<protein>
    <recommendedName>
        <fullName evidence="5 19">Ubiquinol-cytochrome c reductase iron-sulfur subunit</fullName>
        <ecNumber evidence="4 19">7.1.1.8</ecNumber>
    </recommendedName>
</protein>
<comment type="subunit">
    <text evidence="3 20">The main subunits of complex b-c1 are: cytochrome b, cytochrome c1 and the Rieske protein.</text>
</comment>
<keyword evidence="7" id="KW-1003">Cell membrane</keyword>
<proteinExistence type="predicted"/>
<dbReference type="PRINTS" id="PR00162">
    <property type="entry name" value="RIESKE"/>
</dbReference>
<dbReference type="EC" id="7.1.1.8" evidence="4 19"/>
<evidence type="ECO:0000313" key="22">
    <source>
        <dbReference type="EMBL" id="MFC6284174.1"/>
    </source>
</evidence>
<keyword evidence="8 19" id="KW-0812">Transmembrane</keyword>
<sequence length="202" mass="21497">MNTVHELIDEIDHGSMPDAERRKVLLAATGVLGGVGLLAAAYPFIASLEPSARELAQGGPVLSDISTLAVGELRTVAWRGKPVWLMRRSDEMVHALQQPNPALADPLSKRSEQPASCVNATRSERPELLVAVGICTHLGCSPVLHLDDGALNAELHAPGGFLCPCHGSRFDLAGRVVKNVPAPTNLEIPDYRFTTATTVQIG</sequence>
<keyword evidence="14" id="KW-0408">Iron</keyword>
<comment type="cofactor">
    <cofactor evidence="19">
        <name>[2Fe-2S] cluster</name>
        <dbReference type="ChEBI" id="CHEBI:190135"/>
    </cofactor>
    <text evidence="19">Binds 1 [2Fe-2S] cluster per subunit.</text>
</comment>
<dbReference type="InterPro" id="IPR036922">
    <property type="entry name" value="Rieske_2Fe-2S_sf"/>
</dbReference>
<dbReference type="Proteomes" id="UP001596270">
    <property type="component" value="Unassembled WGS sequence"/>
</dbReference>
<accession>A0ABW1U4K3</accession>
<dbReference type="InterPro" id="IPR005805">
    <property type="entry name" value="Rieske_Fe-S_prot_C"/>
</dbReference>
<keyword evidence="12 19" id="KW-0249">Electron transport</keyword>
<dbReference type="SUPFAM" id="SSF50022">
    <property type="entry name" value="ISP domain"/>
    <property type="match status" value="1"/>
</dbReference>
<keyword evidence="13 19" id="KW-1133">Transmembrane helix</keyword>
<evidence type="ECO:0000256" key="9">
    <source>
        <dbReference type="ARBA" id="ARBA00022714"/>
    </source>
</evidence>
<dbReference type="Pfam" id="PF10399">
    <property type="entry name" value="UCR_Fe-S_N"/>
    <property type="match status" value="1"/>
</dbReference>
<feature type="domain" description="Rieske" evidence="21">
    <location>
        <begin position="99"/>
        <end position="200"/>
    </location>
</feature>
<dbReference type="Gene3D" id="1.20.5.510">
    <property type="entry name" value="Single helix bin"/>
    <property type="match status" value="1"/>
</dbReference>
<dbReference type="Gene3D" id="2.102.10.10">
    <property type="entry name" value="Rieske [2Fe-2S] iron-sulphur domain"/>
    <property type="match status" value="1"/>
</dbReference>
<evidence type="ECO:0000256" key="6">
    <source>
        <dbReference type="ARBA" id="ARBA00022448"/>
    </source>
</evidence>
<keyword evidence="11" id="KW-1278">Translocase</keyword>